<dbReference type="EMBL" id="PUJX01000014">
    <property type="protein sequence ID" value="TDB48974.1"/>
    <property type="molecule type" value="Genomic_DNA"/>
</dbReference>
<comment type="caution">
    <text evidence="2">The sequence shown here is derived from an EMBL/GenBank/DDBJ whole genome shotgun (WGS) entry which is preliminary data.</text>
</comment>
<evidence type="ECO:0008006" key="4">
    <source>
        <dbReference type="Google" id="ProtNLM"/>
    </source>
</evidence>
<feature type="region of interest" description="Disordered" evidence="1">
    <location>
        <begin position="1"/>
        <end position="26"/>
    </location>
</feature>
<sequence>MNPQGLSEAARAWEKHAGRQDGTFEPLKGNVAQKNAAANKFVNEVLGNPNTIKAELSRGGIEYRLLDGKGIRYNADGSFSGVLDPKRNK</sequence>
<evidence type="ECO:0000313" key="3">
    <source>
        <dbReference type="Proteomes" id="UP000295550"/>
    </source>
</evidence>
<accession>A0A4R4J5U1</accession>
<gene>
    <name evidence="2" type="ORF">C5468_14730</name>
</gene>
<dbReference type="AlphaFoldDB" id="A0A4R4J5U1"/>
<protein>
    <recommendedName>
        <fullName evidence="4">Filamentous hemagglutinin</fullName>
    </recommendedName>
</protein>
<organism evidence="2 3">
    <name type="scientific">Photorhabdus luminescens subsp. mexicana</name>
    <dbReference type="NCBI Taxonomy" id="2100167"/>
    <lineage>
        <taxon>Bacteria</taxon>
        <taxon>Pseudomonadati</taxon>
        <taxon>Pseudomonadota</taxon>
        <taxon>Gammaproteobacteria</taxon>
        <taxon>Enterobacterales</taxon>
        <taxon>Morganellaceae</taxon>
        <taxon>Photorhabdus</taxon>
    </lineage>
</organism>
<evidence type="ECO:0000313" key="2">
    <source>
        <dbReference type="EMBL" id="TDB48974.1"/>
    </source>
</evidence>
<reference evidence="2 3" key="1">
    <citation type="journal article" date="2019" name="Int. J. Syst. Evol. Microbiol.">
        <title>Photorhabdus khanii subsp. guanajuatensis subsp. nov., isolated from Heterorhabditis atacamensis, and Photorhabdus luminescens subsp. mexicana subsp. nov., isolated from Heterorhabditis mexicana entomopathogenic nematodes.</title>
        <authorList>
            <person name="Machado R.A.R."/>
            <person name="Bruno P."/>
            <person name="Arce C.C.M."/>
            <person name="Liechti N."/>
            <person name="Kohler A."/>
            <person name="Bernal J."/>
            <person name="Bruggmann R."/>
            <person name="Turlings T.C.J."/>
        </authorList>
    </citation>
    <scope>NUCLEOTIDE SEQUENCE [LARGE SCALE GENOMIC DNA]</scope>
    <source>
        <strain evidence="2 3">MEX47-22</strain>
    </source>
</reference>
<evidence type="ECO:0000256" key="1">
    <source>
        <dbReference type="SAM" id="MobiDB-lite"/>
    </source>
</evidence>
<dbReference type="RefSeq" id="WP_132346304.1">
    <property type="nucleotide sequence ID" value="NZ_CAWOLF010000014.1"/>
</dbReference>
<name>A0A4R4J5U1_PHOLU</name>
<proteinExistence type="predicted"/>
<dbReference type="Proteomes" id="UP000295550">
    <property type="component" value="Unassembled WGS sequence"/>
</dbReference>